<dbReference type="EMBL" id="QPJO01000003">
    <property type="protein sequence ID" value="RCW91343.1"/>
    <property type="molecule type" value="Genomic_DNA"/>
</dbReference>
<proteinExistence type="predicted"/>
<sequence length="54" mass="6453">MMTNNKNDQSENNHEKRLHQNATDEKGALKDNHYNQYGKQNETRREHANKLKDD</sequence>
<evidence type="ECO:0000313" key="3">
    <source>
        <dbReference type="Proteomes" id="UP000253436"/>
    </source>
</evidence>
<name>A0A368ZG86_9FLAO</name>
<evidence type="ECO:0000313" key="2">
    <source>
        <dbReference type="EMBL" id="RCW91343.1"/>
    </source>
</evidence>
<dbReference type="AlphaFoldDB" id="A0A368ZG86"/>
<evidence type="ECO:0000256" key="1">
    <source>
        <dbReference type="SAM" id="MobiDB-lite"/>
    </source>
</evidence>
<gene>
    <name evidence="2" type="ORF">DFQ08_103171</name>
</gene>
<dbReference type="Proteomes" id="UP000253436">
    <property type="component" value="Unassembled WGS sequence"/>
</dbReference>
<comment type="caution">
    <text evidence="2">The sequence shown here is derived from an EMBL/GenBank/DDBJ whole genome shotgun (WGS) entry which is preliminary data.</text>
</comment>
<keyword evidence="3" id="KW-1185">Reference proteome</keyword>
<accession>A0A368ZG86</accession>
<dbReference type="RefSeq" id="WP_181858393.1">
    <property type="nucleotide sequence ID" value="NZ_QPJO01000003.1"/>
</dbReference>
<feature type="compositionally biased region" description="Basic and acidic residues" evidence="1">
    <location>
        <begin position="22"/>
        <end position="33"/>
    </location>
</feature>
<feature type="region of interest" description="Disordered" evidence="1">
    <location>
        <begin position="1"/>
        <end position="54"/>
    </location>
</feature>
<feature type="compositionally biased region" description="Basic and acidic residues" evidence="1">
    <location>
        <begin position="41"/>
        <end position="54"/>
    </location>
</feature>
<organism evidence="2 3">
    <name type="scientific">Winogradskyella arenosi</name>
    <dbReference type="NCBI Taxonomy" id="533325"/>
    <lineage>
        <taxon>Bacteria</taxon>
        <taxon>Pseudomonadati</taxon>
        <taxon>Bacteroidota</taxon>
        <taxon>Flavobacteriia</taxon>
        <taxon>Flavobacteriales</taxon>
        <taxon>Flavobacteriaceae</taxon>
        <taxon>Winogradskyella</taxon>
    </lineage>
</organism>
<protein>
    <submittedName>
        <fullName evidence="2">Uncharacterized protein</fullName>
    </submittedName>
</protein>
<reference evidence="2 3" key="1">
    <citation type="submission" date="2018-07" db="EMBL/GenBank/DDBJ databases">
        <title>Genomic Encyclopedia of Type Strains, Phase III (KMG-III): the genomes of soil and plant-associated and newly described type strains.</title>
        <authorList>
            <person name="Whitman W."/>
        </authorList>
    </citation>
    <scope>NUCLEOTIDE SEQUENCE [LARGE SCALE GENOMIC DNA]</scope>
    <source>
        <strain evidence="2 3">CECT 7958</strain>
    </source>
</reference>